<evidence type="ECO:0000313" key="2">
    <source>
        <dbReference type="EMBL" id="CAF0704710.1"/>
    </source>
</evidence>
<dbReference type="PANTHER" id="PTHR23349:SF111">
    <property type="entry name" value="BHLH DOMAIN-CONTAINING PROTEIN"/>
    <property type="match status" value="1"/>
</dbReference>
<dbReference type="InterPro" id="IPR036638">
    <property type="entry name" value="HLH_DNA-bd_sf"/>
</dbReference>
<dbReference type="GO" id="GO:0046983">
    <property type="term" value="F:protein dimerization activity"/>
    <property type="evidence" value="ECO:0007669"/>
    <property type="project" value="InterPro"/>
</dbReference>
<dbReference type="OrthoDB" id="10039134at2759"/>
<dbReference type="CDD" id="cd11390">
    <property type="entry name" value="bHLH_TS"/>
    <property type="match status" value="1"/>
</dbReference>
<dbReference type="Gene3D" id="4.10.280.10">
    <property type="entry name" value="Helix-loop-helix DNA-binding domain"/>
    <property type="match status" value="1"/>
</dbReference>
<reference evidence="2" key="1">
    <citation type="submission" date="2021-02" db="EMBL/GenBank/DDBJ databases">
        <authorList>
            <person name="Nowell W R."/>
        </authorList>
    </citation>
    <scope>NUCLEOTIDE SEQUENCE</scope>
    <source>
        <strain evidence="2">Ploen Becks lab</strain>
    </source>
</reference>
<organism evidence="2 3">
    <name type="scientific">Brachionus calyciflorus</name>
    <dbReference type="NCBI Taxonomy" id="104777"/>
    <lineage>
        <taxon>Eukaryota</taxon>
        <taxon>Metazoa</taxon>
        <taxon>Spiralia</taxon>
        <taxon>Gnathifera</taxon>
        <taxon>Rotifera</taxon>
        <taxon>Eurotatoria</taxon>
        <taxon>Monogononta</taxon>
        <taxon>Pseudotrocha</taxon>
        <taxon>Ploima</taxon>
        <taxon>Brachionidae</taxon>
        <taxon>Brachionus</taxon>
    </lineage>
</organism>
<dbReference type="InterPro" id="IPR050283">
    <property type="entry name" value="E-box_TF_Regulators"/>
</dbReference>
<dbReference type="GO" id="GO:0032502">
    <property type="term" value="P:developmental process"/>
    <property type="evidence" value="ECO:0007669"/>
    <property type="project" value="TreeGrafter"/>
</dbReference>
<dbReference type="InterPro" id="IPR011598">
    <property type="entry name" value="bHLH_dom"/>
</dbReference>
<sequence>MYHLSYEKPDSNFFASNYDFNYNTCRPKIGCINSMDLSFVEENFQHQQQTENFEKYNKNMFYENYHHHHQEYYQLQQTNSLDLIQEHQKITTTFNQQQQQQQIPEQLDNQKKLNPYFIPYHDYMNKSNQTFTAKNEPKEYNSSLKYQNNWSQKPDEFKNLEAANFQEFSTYQSNNLENLNNFSEQDFNYINNVISKSKNDDKIRLKFGLSDENSCNDGQKLNYAGSKASEESELFRNGATQRERNRMHVLNDAFEDLRKIVPKTNISEHQRLSKIATLRLAIQYIAGLTSILQKSGGCKPIDPSLLPAPPKRRRRRKVQKNMLNDTNVEFSNQIEKN</sequence>
<dbReference type="PROSITE" id="PS50888">
    <property type="entry name" value="BHLH"/>
    <property type="match status" value="1"/>
</dbReference>
<dbReference type="GO" id="GO:0000977">
    <property type="term" value="F:RNA polymerase II transcription regulatory region sequence-specific DNA binding"/>
    <property type="evidence" value="ECO:0007669"/>
    <property type="project" value="TreeGrafter"/>
</dbReference>
<accession>A0A813M1D5</accession>
<dbReference type="SUPFAM" id="SSF47459">
    <property type="entry name" value="HLH, helix-loop-helix DNA-binding domain"/>
    <property type="match status" value="1"/>
</dbReference>
<evidence type="ECO:0000259" key="1">
    <source>
        <dbReference type="PROSITE" id="PS50888"/>
    </source>
</evidence>
<dbReference type="AlphaFoldDB" id="A0A813M1D5"/>
<dbReference type="GO" id="GO:0000981">
    <property type="term" value="F:DNA-binding transcription factor activity, RNA polymerase II-specific"/>
    <property type="evidence" value="ECO:0007669"/>
    <property type="project" value="TreeGrafter"/>
</dbReference>
<dbReference type="PANTHER" id="PTHR23349">
    <property type="entry name" value="BASIC HELIX-LOOP-HELIX TRANSCRIPTION FACTOR, TWIST"/>
    <property type="match status" value="1"/>
</dbReference>
<comment type="caution">
    <text evidence="2">The sequence shown here is derived from an EMBL/GenBank/DDBJ whole genome shotgun (WGS) entry which is preliminary data.</text>
</comment>
<proteinExistence type="predicted"/>
<name>A0A813M1D5_9BILA</name>
<dbReference type="SMART" id="SM00353">
    <property type="entry name" value="HLH"/>
    <property type="match status" value="1"/>
</dbReference>
<dbReference type="Proteomes" id="UP000663879">
    <property type="component" value="Unassembled WGS sequence"/>
</dbReference>
<keyword evidence="3" id="KW-1185">Reference proteome</keyword>
<feature type="domain" description="BHLH" evidence="1">
    <location>
        <begin position="234"/>
        <end position="288"/>
    </location>
</feature>
<gene>
    <name evidence="2" type="ORF">OXX778_LOCUS182</name>
</gene>
<dbReference type="EMBL" id="CAJNOC010000008">
    <property type="protein sequence ID" value="CAF0704710.1"/>
    <property type="molecule type" value="Genomic_DNA"/>
</dbReference>
<evidence type="ECO:0000313" key="3">
    <source>
        <dbReference type="Proteomes" id="UP000663879"/>
    </source>
</evidence>
<protein>
    <recommendedName>
        <fullName evidence="1">BHLH domain-containing protein</fullName>
    </recommendedName>
</protein>
<dbReference type="Pfam" id="PF00010">
    <property type="entry name" value="HLH"/>
    <property type="match status" value="1"/>
</dbReference>